<evidence type="ECO:0000313" key="2">
    <source>
        <dbReference type="Proteomes" id="UP001154282"/>
    </source>
</evidence>
<name>A0AAV0KLM8_9ROSI</name>
<comment type="caution">
    <text evidence="1">The sequence shown here is derived from an EMBL/GenBank/DDBJ whole genome shotgun (WGS) entry which is preliminary data.</text>
</comment>
<reference evidence="1" key="1">
    <citation type="submission" date="2022-08" db="EMBL/GenBank/DDBJ databases">
        <authorList>
            <person name="Gutierrez-Valencia J."/>
        </authorList>
    </citation>
    <scope>NUCLEOTIDE SEQUENCE</scope>
</reference>
<dbReference type="AlphaFoldDB" id="A0AAV0KLM8"/>
<protein>
    <submittedName>
        <fullName evidence="1">Uncharacterized protein</fullName>
    </submittedName>
</protein>
<organism evidence="1 2">
    <name type="scientific">Linum tenue</name>
    <dbReference type="NCBI Taxonomy" id="586396"/>
    <lineage>
        <taxon>Eukaryota</taxon>
        <taxon>Viridiplantae</taxon>
        <taxon>Streptophyta</taxon>
        <taxon>Embryophyta</taxon>
        <taxon>Tracheophyta</taxon>
        <taxon>Spermatophyta</taxon>
        <taxon>Magnoliopsida</taxon>
        <taxon>eudicotyledons</taxon>
        <taxon>Gunneridae</taxon>
        <taxon>Pentapetalae</taxon>
        <taxon>rosids</taxon>
        <taxon>fabids</taxon>
        <taxon>Malpighiales</taxon>
        <taxon>Linaceae</taxon>
        <taxon>Linum</taxon>
    </lineage>
</organism>
<accession>A0AAV0KLM8</accession>
<dbReference type="Proteomes" id="UP001154282">
    <property type="component" value="Unassembled WGS sequence"/>
</dbReference>
<dbReference type="EMBL" id="CAMGYJ010000005">
    <property type="protein sequence ID" value="CAI0422911.1"/>
    <property type="molecule type" value="Genomic_DNA"/>
</dbReference>
<sequence>MKAGNPLENKKDVCRMKWWLLLFAPITNHWHWFN</sequence>
<evidence type="ECO:0000313" key="1">
    <source>
        <dbReference type="EMBL" id="CAI0422911.1"/>
    </source>
</evidence>
<keyword evidence="2" id="KW-1185">Reference proteome</keyword>
<gene>
    <name evidence="1" type="ORF">LITE_LOCUS19316</name>
</gene>
<proteinExistence type="predicted"/>